<keyword evidence="1" id="KW-0732">Signal</keyword>
<dbReference type="AlphaFoldDB" id="A0AAP0DYX7"/>
<evidence type="ECO:0000313" key="3">
    <source>
        <dbReference type="Proteomes" id="UP001419268"/>
    </source>
</evidence>
<accession>A0AAP0DYX7</accession>
<evidence type="ECO:0000256" key="1">
    <source>
        <dbReference type="SAM" id="SignalP"/>
    </source>
</evidence>
<name>A0AAP0DYX7_9MAGN</name>
<dbReference type="Proteomes" id="UP001419268">
    <property type="component" value="Unassembled WGS sequence"/>
</dbReference>
<proteinExistence type="predicted"/>
<feature type="chain" id="PRO_5042816432" evidence="1">
    <location>
        <begin position="22"/>
        <end position="122"/>
    </location>
</feature>
<protein>
    <submittedName>
        <fullName evidence="2">Uncharacterized protein</fullName>
    </submittedName>
</protein>
<keyword evidence="3" id="KW-1185">Reference proteome</keyword>
<sequence length="122" mass="12822">MGLTHEFRWFSLICVSCSVGSFKAGSKCGCNGTFTKIPFHKLHLSFSTSESLSLKNPQFFFLLEICRDPDGILGGGGGVDAAAAAVAGGDWGDGEVRVRSEKRFSSRGLEVDVGDASIGSGI</sequence>
<comment type="caution">
    <text evidence="2">The sequence shown here is derived from an EMBL/GenBank/DDBJ whole genome shotgun (WGS) entry which is preliminary data.</text>
</comment>
<organism evidence="2 3">
    <name type="scientific">Stephania cephalantha</name>
    <dbReference type="NCBI Taxonomy" id="152367"/>
    <lineage>
        <taxon>Eukaryota</taxon>
        <taxon>Viridiplantae</taxon>
        <taxon>Streptophyta</taxon>
        <taxon>Embryophyta</taxon>
        <taxon>Tracheophyta</taxon>
        <taxon>Spermatophyta</taxon>
        <taxon>Magnoliopsida</taxon>
        <taxon>Ranunculales</taxon>
        <taxon>Menispermaceae</taxon>
        <taxon>Menispermoideae</taxon>
        <taxon>Cissampelideae</taxon>
        <taxon>Stephania</taxon>
    </lineage>
</organism>
<reference evidence="2 3" key="1">
    <citation type="submission" date="2024-01" db="EMBL/GenBank/DDBJ databases">
        <title>Genome assemblies of Stephania.</title>
        <authorList>
            <person name="Yang L."/>
        </authorList>
    </citation>
    <scope>NUCLEOTIDE SEQUENCE [LARGE SCALE GENOMIC DNA]</scope>
    <source>
        <strain evidence="2">JXDWG</strain>
        <tissue evidence="2">Leaf</tissue>
    </source>
</reference>
<gene>
    <name evidence="2" type="ORF">Scep_030032</name>
</gene>
<dbReference type="EMBL" id="JBBNAG010000013">
    <property type="protein sequence ID" value="KAK9083561.1"/>
    <property type="molecule type" value="Genomic_DNA"/>
</dbReference>
<feature type="signal peptide" evidence="1">
    <location>
        <begin position="1"/>
        <end position="21"/>
    </location>
</feature>
<evidence type="ECO:0000313" key="2">
    <source>
        <dbReference type="EMBL" id="KAK9083561.1"/>
    </source>
</evidence>